<evidence type="ECO:0008006" key="3">
    <source>
        <dbReference type="Google" id="ProtNLM"/>
    </source>
</evidence>
<gene>
    <name evidence="1" type="ORF">QE152_g4997</name>
</gene>
<sequence>MVNMIILNESQAAIKEVIKKGYSADAHLLELEIRNLILEHNRAGRIVVVWVPRYRGIFGNEAADKLAADRVRGEVRRRKIYPLHLKSIRRQEVKQG</sequence>
<protein>
    <recommendedName>
        <fullName evidence="3">RNase H type-1 domain-containing protein</fullName>
    </recommendedName>
</protein>
<dbReference type="InterPro" id="IPR036397">
    <property type="entry name" value="RNaseH_sf"/>
</dbReference>
<dbReference type="Gene3D" id="3.30.420.10">
    <property type="entry name" value="Ribonuclease H-like superfamily/Ribonuclease H"/>
    <property type="match status" value="1"/>
</dbReference>
<proteinExistence type="predicted"/>
<keyword evidence="2" id="KW-1185">Reference proteome</keyword>
<comment type="caution">
    <text evidence="1">The sequence shown here is derived from an EMBL/GenBank/DDBJ whole genome shotgun (WGS) entry which is preliminary data.</text>
</comment>
<evidence type="ECO:0000313" key="1">
    <source>
        <dbReference type="EMBL" id="KAK9751444.1"/>
    </source>
</evidence>
<dbReference type="SUPFAM" id="SSF53098">
    <property type="entry name" value="Ribonuclease H-like"/>
    <property type="match status" value="1"/>
</dbReference>
<dbReference type="GO" id="GO:0003676">
    <property type="term" value="F:nucleic acid binding"/>
    <property type="evidence" value="ECO:0007669"/>
    <property type="project" value="InterPro"/>
</dbReference>
<dbReference type="InterPro" id="IPR012337">
    <property type="entry name" value="RNaseH-like_sf"/>
</dbReference>
<dbReference type="Proteomes" id="UP001458880">
    <property type="component" value="Unassembled WGS sequence"/>
</dbReference>
<dbReference type="EMBL" id="JASPKY010000028">
    <property type="protein sequence ID" value="KAK9751444.1"/>
    <property type="molecule type" value="Genomic_DNA"/>
</dbReference>
<dbReference type="AlphaFoldDB" id="A0AAW1MYD2"/>
<accession>A0AAW1MYD2</accession>
<name>A0AAW1MYD2_POPJA</name>
<evidence type="ECO:0000313" key="2">
    <source>
        <dbReference type="Proteomes" id="UP001458880"/>
    </source>
</evidence>
<reference evidence="1 2" key="1">
    <citation type="journal article" date="2024" name="BMC Genomics">
        <title>De novo assembly and annotation of Popillia japonica's genome with initial clues to its potential as an invasive pest.</title>
        <authorList>
            <person name="Cucini C."/>
            <person name="Boschi S."/>
            <person name="Funari R."/>
            <person name="Cardaioli E."/>
            <person name="Iannotti N."/>
            <person name="Marturano G."/>
            <person name="Paoli F."/>
            <person name="Bruttini M."/>
            <person name="Carapelli A."/>
            <person name="Frati F."/>
            <person name="Nardi F."/>
        </authorList>
    </citation>
    <scope>NUCLEOTIDE SEQUENCE [LARGE SCALE GENOMIC DNA]</scope>
    <source>
        <strain evidence="1">DMR45628</strain>
    </source>
</reference>
<organism evidence="1 2">
    <name type="scientific">Popillia japonica</name>
    <name type="common">Japanese beetle</name>
    <dbReference type="NCBI Taxonomy" id="7064"/>
    <lineage>
        <taxon>Eukaryota</taxon>
        <taxon>Metazoa</taxon>
        <taxon>Ecdysozoa</taxon>
        <taxon>Arthropoda</taxon>
        <taxon>Hexapoda</taxon>
        <taxon>Insecta</taxon>
        <taxon>Pterygota</taxon>
        <taxon>Neoptera</taxon>
        <taxon>Endopterygota</taxon>
        <taxon>Coleoptera</taxon>
        <taxon>Polyphaga</taxon>
        <taxon>Scarabaeiformia</taxon>
        <taxon>Scarabaeidae</taxon>
        <taxon>Rutelinae</taxon>
        <taxon>Popillia</taxon>
    </lineage>
</organism>